<dbReference type="CDD" id="cd00090">
    <property type="entry name" value="HTH_ARSR"/>
    <property type="match status" value="1"/>
</dbReference>
<organism evidence="5 6">
    <name type="scientific">Gaopeijia maritima</name>
    <dbReference type="NCBI Taxonomy" id="3119007"/>
    <lineage>
        <taxon>Bacteria</taxon>
        <taxon>Pseudomonadati</taxon>
        <taxon>Gemmatimonadota</taxon>
        <taxon>Longimicrobiia</taxon>
        <taxon>Gaopeijiales</taxon>
        <taxon>Gaopeijiaceae</taxon>
        <taxon>Gaopeijia</taxon>
    </lineage>
</organism>
<dbReference type="NCBIfam" id="NF033788">
    <property type="entry name" value="HTH_metalloreg"/>
    <property type="match status" value="1"/>
</dbReference>
<dbReference type="InterPro" id="IPR051011">
    <property type="entry name" value="Metal_resp_trans_reg"/>
</dbReference>
<dbReference type="PANTHER" id="PTHR43132">
    <property type="entry name" value="ARSENICAL RESISTANCE OPERON REPRESSOR ARSR-RELATED"/>
    <property type="match status" value="1"/>
</dbReference>
<feature type="domain" description="HTH arsR-type" evidence="4">
    <location>
        <begin position="31"/>
        <end position="122"/>
    </location>
</feature>
<evidence type="ECO:0000256" key="1">
    <source>
        <dbReference type="ARBA" id="ARBA00023015"/>
    </source>
</evidence>
<dbReference type="InterPro" id="IPR001845">
    <property type="entry name" value="HTH_ArsR_DNA-bd_dom"/>
</dbReference>
<dbReference type="InterPro" id="IPR018334">
    <property type="entry name" value="ArsR_HTH"/>
</dbReference>
<dbReference type="PRINTS" id="PR00778">
    <property type="entry name" value="HTHARSR"/>
</dbReference>
<gene>
    <name evidence="5" type="ORF">WI372_05125</name>
</gene>
<dbReference type="InterPro" id="IPR036388">
    <property type="entry name" value="WH-like_DNA-bd_sf"/>
</dbReference>
<reference evidence="5 6" key="1">
    <citation type="submission" date="2024-02" db="EMBL/GenBank/DDBJ databases">
        <title>A novel Gemmatimonadota bacterium.</title>
        <authorList>
            <person name="Du Z.-J."/>
            <person name="Ye Y.-Q."/>
        </authorList>
    </citation>
    <scope>NUCLEOTIDE SEQUENCE [LARGE SCALE GENOMIC DNA]</scope>
    <source>
        <strain evidence="5 6">DH-20</strain>
    </source>
</reference>
<dbReference type="InterPro" id="IPR011991">
    <property type="entry name" value="ArsR-like_HTH"/>
</dbReference>
<dbReference type="InterPro" id="IPR036390">
    <property type="entry name" value="WH_DNA-bd_sf"/>
</dbReference>
<accession>A0ABU9E8T5</accession>
<evidence type="ECO:0000256" key="2">
    <source>
        <dbReference type="ARBA" id="ARBA00023125"/>
    </source>
</evidence>
<dbReference type="PANTHER" id="PTHR43132:SF6">
    <property type="entry name" value="HTH-TYPE TRANSCRIPTIONAL REPRESSOR CZRA"/>
    <property type="match status" value="1"/>
</dbReference>
<dbReference type="PROSITE" id="PS50987">
    <property type="entry name" value="HTH_ARSR_2"/>
    <property type="match status" value="1"/>
</dbReference>
<keyword evidence="3" id="KW-0804">Transcription</keyword>
<evidence type="ECO:0000313" key="5">
    <source>
        <dbReference type="EMBL" id="MEK9500350.1"/>
    </source>
</evidence>
<sequence>MNHSVAQNDARCEVRGVNEAGVARARSARALDEHIAHLANTFQLLASTTRLRIVEALARQEFCVCDLATLVEVSESAVSHHLRQMRELRIVRYRREGRMAYYRLDDGHVADLFRLGLDHVRE</sequence>
<dbReference type="PROSITE" id="PS00846">
    <property type="entry name" value="HTH_ARSR_1"/>
    <property type="match status" value="1"/>
</dbReference>
<comment type="caution">
    <text evidence="5">The sequence shown here is derived from an EMBL/GenBank/DDBJ whole genome shotgun (WGS) entry which is preliminary data.</text>
</comment>
<proteinExistence type="predicted"/>
<dbReference type="EMBL" id="JBBHLI010000002">
    <property type="protein sequence ID" value="MEK9500350.1"/>
    <property type="molecule type" value="Genomic_DNA"/>
</dbReference>
<keyword evidence="1" id="KW-0805">Transcription regulation</keyword>
<dbReference type="Proteomes" id="UP001484239">
    <property type="component" value="Unassembled WGS sequence"/>
</dbReference>
<dbReference type="RefSeq" id="WP_405275073.1">
    <property type="nucleotide sequence ID" value="NZ_CP144380.1"/>
</dbReference>
<keyword evidence="2" id="KW-0238">DNA-binding</keyword>
<dbReference type="Pfam" id="PF01022">
    <property type="entry name" value="HTH_5"/>
    <property type="match status" value="1"/>
</dbReference>
<dbReference type="SUPFAM" id="SSF46785">
    <property type="entry name" value="Winged helix' DNA-binding domain"/>
    <property type="match status" value="1"/>
</dbReference>
<evidence type="ECO:0000256" key="3">
    <source>
        <dbReference type="ARBA" id="ARBA00023163"/>
    </source>
</evidence>
<dbReference type="Gene3D" id="1.10.10.10">
    <property type="entry name" value="Winged helix-like DNA-binding domain superfamily/Winged helix DNA-binding domain"/>
    <property type="match status" value="1"/>
</dbReference>
<evidence type="ECO:0000313" key="6">
    <source>
        <dbReference type="Proteomes" id="UP001484239"/>
    </source>
</evidence>
<evidence type="ECO:0000259" key="4">
    <source>
        <dbReference type="PROSITE" id="PS50987"/>
    </source>
</evidence>
<name>A0ABU9E8T5_9BACT</name>
<dbReference type="SMART" id="SM00418">
    <property type="entry name" value="HTH_ARSR"/>
    <property type="match status" value="1"/>
</dbReference>
<protein>
    <submittedName>
        <fullName evidence="5">Metalloregulator ArsR/SmtB family transcription factor</fullName>
    </submittedName>
</protein>
<keyword evidence="6" id="KW-1185">Reference proteome</keyword>